<evidence type="ECO:0000256" key="4">
    <source>
        <dbReference type="ARBA" id="ARBA00022627"/>
    </source>
</evidence>
<dbReference type="PRINTS" id="PR01270">
    <property type="entry name" value="HDASUPER"/>
</dbReference>
<dbReference type="InterPro" id="IPR000286">
    <property type="entry name" value="HDACs"/>
</dbReference>
<dbReference type="PRINTS" id="PR01272">
    <property type="entry name" value="ACUCPROTEIN"/>
</dbReference>
<dbReference type="PANTHER" id="PTHR10625:SF10">
    <property type="entry name" value="HISTONE DEACETYLASE HDAC1"/>
    <property type="match status" value="1"/>
</dbReference>
<name>A0A920CWW1_9BACL</name>
<proteinExistence type="inferred from homology"/>
<evidence type="ECO:0000256" key="2">
    <source>
        <dbReference type="ARBA" id="ARBA00005947"/>
    </source>
</evidence>
<reference evidence="6" key="1">
    <citation type="submission" date="2021-03" db="EMBL/GenBank/DDBJ databases">
        <title>Antimicrobial resistance genes in bacteria isolated from Japanese honey, and their potential for conferring macrolide and lincosamide resistance in the American foulbrood pathogen Paenibacillus larvae.</title>
        <authorList>
            <person name="Okamoto M."/>
            <person name="Kumagai M."/>
            <person name="Kanamori H."/>
            <person name="Takamatsu D."/>
        </authorList>
    </citation>
    <scope>NUCLEOTIDE SEQUENCE</scope>
    <source>
        <strain evidence="6">J40TS1</strain>
    </source>
</reference>
<dbReference type="GO" id="GO:0004407">
    <property type="term" value="F:histone deacetylase activity"/>
    <property type="evidence" value="ECO:0007669"/>
    <property type="project" value="TreeGrafter"/>
</dbReference>
<accession>A0A920CWW1</accession>
<comment type="pathway">
    <text evidence="1">Ketone degradation; acetoin degradation.</text>
</comment>
<evidence type="ECO:0000313" key="7">
    <source>
        <dbReference type="Proteomes" id="UP000683139"/>
    </source>
</evidence>
<sequence length="397" mass="44723">MTTSSVSFIHSNAANTYQFQQDHPFHPIRYELTISLLQHVNALAVEHIVQPPEYEMDELLLLAHQPQYIEAIKGLSAENPPAALMDSAEQYGLHGDDTPFFQGMHEAACAIVAGTVYAVEQVASGQLQHAYHMAGGLHHAMPNRAAGFCLYNDAVIAIRAAQQKHHLRVLYIDTDVHHGDGVQLSFYADPSVCTYSIHETGKFLFPGTGYQYERGIEQGYGACVNVPLEPYTEDDSWLNSFEYTLKRTIAHYQPDLIVSQHGCDAHAYDPLSHLHCSMKIYERIPQLIHELAHQYCGGKWVAIGGGGYDIWRVVPRAWSLVWLEMSEHPLRAELHKASQHGERIPLPSQWLAQWSPLCQEKLPNHWQDEAGEIEEIPRRAEITARNQHIAAVAVQDF</sequence>
<dbReference type="GO" id="GO:0040029">
    <property type="term" value="P:epigenetic regulation of gene expression"/>
    <property type="evidence" value="ECO:0007669"/>
    <property type="project" value="TreeGrafter"/>
</dbReference>
<dbReference type="InterPro" id="IPR023696">
    <property type="entry name" value="Ureohydrolase_dom_sf"/>
</dbReference>
<dbReference type="Gene3D" id="3.40.800.20">
    <property type="entry name" value="Histone deacetylase domain"/>
    <property type="match status" value="1"/>
</dbReference>
<dbReference type="Proteomes" id="UP000683139">
    <property type="component" value="Unassembled WGS sequence"/>
</dbReference>
<organism evidence="6 7">
    <name type="scientific">Paenibacillus montaniterrae</name>
    <dbReference type="NCBI Taxonomy" id="429341"/>
    <lineage>
        <taxon>Bacteria</taxon>
        <taxon>Bacillati</taxon>
        <taxon>Bacillota</taxon>
        <taxon>Bacilli</taxon>
        <taxon>Bacillales</taxon>
        <taxon>Paenibacillaceae</taxon>
        <taxon>Paenibacillus</taxon>
    </lineage>
</organism>
<evidence type="ECO:0000256" key="1">
    <source>
        <dbReference type="ARBA" id="ARBA00005101"/>
    </source>
</evidence>
<dbReference type="RefSeq" id="WP_213512634.1">
    <property type="nucleotide sequence ID" value="NZ_BOSE01000001.1"/>
</dbReference>
<comment type="caution">
    <text evidence="6">The sequence shown here is derived from an EMBL/GenBank/DDBJ whole genome shotgun (WGS) entry which is preliminary data.</text>
</comment>
<dbReference type="InterPro" id="IPR023801">
    <property type="entry name" value="His_deacetylse_dom"/>
</dbReference>
<evidence type="ECO:0000259" key="5">
    <source>
        <dbReference type="Pfam" id="PF00850"/>
    </source>
</evidence>
<dbReference type="InterPro" id="IPR003085">
    <property type="entry name" value="AcuC"/>
</dbReference>
<comment type="similarity">
    <text evidence="2">Belongs to the histone deacetylase family.</text>
</comment>
<dbReference type="PANTHER" id="PTHR10625">
    <property type="entry name" value="HISTONE DEACETYLASE HDAC1-RELATED"/>
    <property type="match status" value="1"/>
</dbReference>
<dbReference type="InterPro" id="IPR037138">
    <property type="entry name" value="His_deacetylse_dom_sf"/>
</dbReference>
<dbReference type="EMBL" id="BOSE01000001">
    <property type="protein sequence ID" value="GIP14439.1"/>
    <property type="molecule type" value="Genomic_DNA"/>
</dbReference>
<keyword evidence="4" id="KW-0006">Acetoin catabolism</keyword>
<feature type="domain" description="Histone deacetylase" evidence="5">
    <location>
        <begin position="23"/>
        <end position="323"/>
    </location>
</feature>
<evidence type="ECO:0000313" key="6">
    <source>
        <dbReference type="EMBL" id="GIP14439.1"/>
    </source>
</evidence>
<protein>
    <recommendedName>
        <fullName evidence="3">Acetoin utilization protein AcuC</fullName>
    </recommendedName>
</protein>
<dbReference type="AlphaFoldDB" id="A0A920CWW1"/>
<dbReference type="SUPFAM" id="SSF52768">
    <property type="entry name" value="Arginase/deacetylase"/>
    <property type="match status" value="1"/>
</dbReference>
<dbReference type="Pfam" id="PF00850">
    <property type="entry name" value="Hist_deacetyl"/>
    <property type="match status" value="1"/>
</dbReference>
<dbReference type="CDD" id="cd09994">
    <property type="entry name" value="HDAC_AcuC_like"/>
    <property type="match status" value="1"/>
</dbReference>
<gene>
    <name evidence="6" type="primary">acuC</name>
    <name evidence="6" type="ORF">J40TS1_00810</name>
</gene>
<keyword evidence="7" id="KW-1185">Reference proteome</keyword>
<dbReference type="GO" id="GO:0045150">
    <property type="term" value="P:acetoin catabolic process"/>
    <property type="evidence" value="ECO:0007669"/>
    <property type="project" value="UniProtKB-KW"/>
</dbReference>
<evidence type="ECO:0000256" key="3">
    <source>
        <dbReference type="ARBA" id="ARBA00020218"/>
    </source>
</evidence>